<gene>
    <name evidence="2" type="primary">LOC142166784</name>
</gene>
<evidence type="ECO:0000313" key="1">
    <source>
        <dbReference type="Proteomes" id="UP000790787"/>
    </source>
</evidence>
<name>A0AC58SB02_TOBAC</name>
<dbReference type="RefSeq" id="XP_075082161.1">
    <property type="nucleotide sequence ID" value="XM_075226060.1"/>
</dbReference>
<dbReference type="Proteomes" id="UP000790787">
    <property type="component" value="Chromosome 2"/>
</dbReference>
<proteinExistence type="predicted"/>
<accession>A0AC58SB02</accession>
<sequence length="381" mass="43245">MPFGLKNAGATYQRLVNKMFEQQIGKTMEVYIDDMLVKSLNAGDHLNHLREIFDILRKYNMKLNPEKCAFGVGSETYYPHLKKLALALVIASQKLSLYFQCHPIAAVITLPLRNVLHKPELSGHLAKCAVEVSEFDIEYKPITTIKPQVLADFVDDFTPGLMPLAAKDAVSGTVSCVWTLFTDGASNINGSSLVIVLITPSGETLRQAIRIISLTNNEAEYEALVAGLELVRQLGPEVIEIKCDSQLVVNQVYGIFDTKEEHMQQYLSKVQVLLSWFREWSIIHILREENVEADALANLVSSTKMEETDSGAVNQLLHSVLDVYRYCKLNLTNLIWDWRNEFIEHLRHGKFPEDPKLSWALRTKAAHYCLIDCQLYRKSFQ</sequence>
<organism evidence="1 2">
    <name type="scientific">Nicotiana tabacum</name>
    <name type="common">Common tobacco</name>
    <dbReference type="NCBI Taxonomy" id="4097"/>
    <lineage>
        <taxon>Eukaryota</taxon>
        <taxon>Viridiplantae</taxon>
        <taxon>Streptophyta</taxon>
        <taxon>Embryophyta</taxon>
        <taxon>Tracheophyta</taxon>
        <taxon>Spermatophyta</taxon>
        <taxon>Magnoliopsida</taxon>
        <taxon>eudicotyledons</taxon>
        <taxon>Gunneridae</taxon>
        <taxon>Pentapetalae</taxon>
        <taxon>asterids</taxon>
        <taxon>lamiids</taxon>
        <taxon>Solanales</taxon>
        <taxon>Solanaceae</taxon>
        <taxon>Nicotianoideae</taxon>
        <taxon>Nicotianeae</taxon>
        <taxon>Nicotiana</taxon>
    </lineage>
</organism>
<keyword evidence="1" id="KW-1185">Reference proteome</keyword>
<evidence type="ECO:0000313" key="2">
    <source>
        <dbReference type="RefSeq" id="XP_075082161.1"/>
    </source>
</evidence>
<reference evidence="2" key="2">
    <citation type="submission" date="2025-08" db="UniProtKB">
        <authorList>
            <consortium name="RefSeq"/>
        </authorList>
    </citation>
    <scope>IDENTIFICATION</scope>
    <source>
        <tissue evidence="2">Leaf</tissue>
    </source>
</reference>
<protein>
    <submittedName>
        <fullName evidence="2">Uncharacterized protein LOC142166784</fullName>
    </submittedName>
</protein>
<reference evidence="1" key="1">
    <citation type="journal article" date="2014" name="Nat. Commun.">
        <title>The tobacco genome sequence and its comparison with those of tomato and potato.</title>
        <authorList>
            <person name="Sierro N."/>
            <person name="Battey J.N."/>
            <person name="Ouadi S."/>
            <person name="Bakaher N."/>
            <person name="Bovet L."/>
            <person name="Willig A."/>
            <person name="Goepfert S."/>
            <person name="Peitsch M.C."/>
            <person name="Ivanov N.V."/>
        </authorList>
    </citation>
    <scope>NUCLEOTIDE SEQUENCE [LARGE SCALE GENOMIC DNA]</scope>
</reference>